<name>A0AAD9U139_9ROSI</name>
<dbReference type="InterPro" id="IPR011320">
    <property type="entry name" value="RNase_H1_N"/>
</dbReference>
<keyword evidence="3" id="KW-1185">Reference proteome</keyword>
<reference evidence="2" key="1">
    <citation type="journal article" date="2023" name="Plant J.">
        <title>Genome sequences and population genomics provide insights into the demographic history, inbreeding, and mutation load of two 'living fossil' tree species of Dipteronia.</title>
        <authorList>
            <person name="Feng Y."/>
            <person name="Comes H.P."/>
            <person name="Chen J."/>
            <person name="Zhu S."/>
            <person name="Lu R."/>
            <person name="Zhang X."/>
            <person name="Li P."/>
            <person name="Qiu J."/>
            <person name="Olsen K.M."/>
            <person name="Qiu Y."/>
        </authorList>
    </citation>
    <scope>NUCLEOTIDE SEQUENCE</scope>
    <source>
        <strain evidence="2">KIB01</strain>
    </source>
</reference>
<feature type="domain" description="Ribonuclease H1 N-terminal" evidence="1">
    <location>
        <begin position="7"/>
        <end position="47"/>
    </location>
</feature>
<gene>
    <name evidence="2" type="ORF">Ddye_021164</name>
</gene>
<evidence type="ECO:0000313" key="3">
    <source>
        <dbReference type="Proteomes" id="UP001280121"/>
    </source>
</evidence>
<protein>
    <recommendedName>
        <fullName evidence="1">Ribonuclease H1 N-terminal domain-containing protein</fullName>
    </recommendedName>
</protein>
<dbReference type="Pfam" id="PF01693">
    <property type="entry name" value="Cauli_VI"/>
    <property type="match status" value="1"/>
</dbReference>
<accession>A0AAD9U139</accession>
<sequence>MAKKSVYFVFKGRKTGVFNSWPKCHEQVDGFTGAAYQKFNTVNKAYEAIRSRAIKSENHSIDISGTREDKVINFSKQHFIINNQASNICMLFTNGVLYICNTFPQTLEDRFQPVCFISSNSGIVHRDVEEGVEMLDVPSVSASLQSADVFLSLLYSSSSFVSKVSEKSESSNSSSKCLLVDAGVL</sequence>
<evidence type="ECO:0000313" key="2">
    <source>
        <dbReference type="EMBL" id="KAK2645969.1"/>
    </source>
</evidence>
<dbReference type="SUPFAM" id="SSF55658">
    <property type="entry name" value="L9 N-domain-like"/>
    <property type="match status" value="1"/>
</dbReference>
<dbReference type="Gene3D" id="3.40.970.10">
    <property type="entry name" value="Ribonuclease H1, N-terminal domain"/>
    <property type="match status" value="1"/>
</dbReference>
<organism evidence="2 3">
    <name type="scientific">Dipteronia dyeriana</name>
    <dbReference type="NCBI Taxonomy" id="168575"/>
    <lineage>
        <taxon>Eukaryota</taxon>
        <taxon>Viridiplantae</taxon>
        <taxon>Streptophyta</taxon>
        <taxon>Embryophyta</taxon>
        <taxon>Tracheophyta</taxon>
        <taxon>Spermatophyta</taxon>
        <taxon>Magnoliopsida</taxon>
        <taxon>eudicotyledons</taxon>
        <taxon>Gunneridae</taxon>
        <taxon>Pentapetalae</taxon>
        <taxon>rosids</taxon>
        <taxon>malvids</taxon>
        <taxon>Sapindales</taxon>
        <taxon>Sapindaceae</taxon>
        <taxon>Hippocastanoideae</taxon>
        <taxon>Acereae</taxon>
        <taxon>Dipteronia</taxon>
    </lineage>
</organism>
<dbReference type="InterPro" id="IPR037056">
    <property type="entry name" value="RNase_H1_N_sf"/>
</dbReference>
<comment type="caution">
    <text evidence="2">The sequence shown here is derived from an EMBL/GenBank/DDBJ whole genome shotgun (WGS) entry which is preliminary data.</text>
</comment>
<dbReference type="AlphaFoldDB" id="A0AAD9U139"/>
<dbReference type="InterPro" id="IPR009027">
    <property type="entry name" value="Ribosomal_bL9/RNase_H1_N"/>
</dbReference>
<evidence type="ECO:0000259" key="1">
    <source>
        <dbReference type="Pfam" id="PF01693"/>
    </source>
</evidence>
<dbReference type="Proteomes" id="UP001280121">
    <property type="component" value="Unassembled WGS sequence"/>
</dbReference>
<proteinExistence type="predicted"/>
<dbReference type="EMBL" id="JANJYI010000006">
    <property type="protein sequence ID" value="KAK2645969.1"/>
    <property type="molecule type" value="Genomic_DNA"/>
</dbReference>